<gene>
    <name evidence="1" type="ORF">LCGC14_1696860</name>
</gene>
<organism evidence="1">
    <name type="scientific">marine sediment metagenome</name>
    <dbReference type="NCBI Taxonomy" id="412755"/>
    <lineage>
        <taxon>unclassified sequences</taxon>
        <taxon>metagenomes</taxon>
        <taxon>ecological metagenomes</taxon>
    </lineage>
</organism>
<comment type="caution">
    <text evidence="1">The sequence shown here is derived from an EMBL/GenBank/DDBJ whole genome shotgun (WGS) entry which is preliminary data.</text>
</comment>
<dbReference type="AlphaFoldDB" id="A0A0F9KJ61"/>
<reference evidence="1" key="1">
    <citation type="journal article" date="2015" name="Nature">
        <title>Complex archaea that bridge the gap between prokaryotes and eukaryotes.</title>
        <authorList>
            <person name="Spang A."/>
            <person name="Saw J.H."/>
            <person name="Jorgensen S.L."/>
            <person name="Zaremba-Niedzwiedzka K."/>
            <person name="Martijn J."/>
            <person name="Lind A.E."/>
            <person name="van Eijk R."/>
            <person name="Schleper C."/>
            <person name="Guy L."/>
            <person name="Ettema T.J."/>
        </authorList>
    </citation>
    <scope>NUCLEOTIDE SEQUENCE</scope>
</reference>
<dbReference type="InterPro" id="IPR029052">
    <property type="entry name" value="Metallo-depent_PP-like"/>
</dbReference>
<sequence length="238" mass="27633">MNDDFFKQLYLEWLSEPVAGPHGARCRARKIEAWKNFQPVLPHRHAIDLQYATNGCLADGRYVWLWADQHFGHKNIIDFSNRPYPNLELMHECMILNHNELVQPQDVCIWVGDISFLKADATNEILHQLNGYKILILGNHDLQGSKVKKLHVNEIHLMKVIQVPIKDKMYDLVLTHYPMHNLPKKNVINIHGHEHVSFLYSASSAQHINVNCELHGYKPISMQSVIDLINKRVDNEQL</sequence>
<name>A0A0F9KJ61_9ZZZZ</name>
<protein>
    <recommendedName>
        <fullName evidence="2">Calcineurin-like phosphoesterase domain-containing protein</fullName>
    </recommendedName>
</protein>
<dbReference type="EMBL" id="LAZR01014925">
    <property type="protein sequence ID" value="KKM15360.1"/>
    <property type="molecule type" value="Genomic_DNA"/>
</dbReference>
<dbReference type="Gene3D" id="3.60.21.10">
    <property type="match status" value="1"/>
</dbReference>
<dbReference type="SUPFAM" id="SSF56300">
    <property type="entry name" value="Metallo-dependent phosphatases"/>
    <property type="match status" value="1"/>
</dbReference>
<accession>A0A0F9KJ61</accession>
<proteinExistence type="predicted"/>
<evidence type="ECO:0008006" key="2">
    <source>
        <dbReference type="Google" id="ProtNLM"/>
    </source>
</evidence>
<evidence type="ECO:0000313" key="1">
    <source>
        <dbReference type="EMBL" id="KKM15360.1"/>
    </source>
</evidence>